<feature type="transmembrane region" description="Helical" evidence="7">
    <location>
        <begin position="154"/>
        <end position="173"/>
    </location>
</feature>
<dbReference type="PANTHER" id="PTHR43731">
    <property type="entry name" value="RHOMBOID PROTEASE"/>
    <property type="match status" value="1"/>
</dbReference>
<evidence type="ECO:0000256" key="2">
    <source>
        <dbReference type="ARBA" id="ARBA00009045"/>
    </source>
</evidence>
<sequence length="239" mass="26777">NSNSINSLLKPTLFTLAFSAGTLIITPYLFEYTPLSYFKRNPIHLLYAIIGINIAVCGAWYLRYNNARLNNILNDYFLLNRSPIRKSQWCLIWSFFSHQEPLHLLFNMLCFYSFGTTIINMIGSVQFTELYLISGCVSSLFSLIFSFITKSYGFSLGASGAISSIFATFAYLFPKASVMVFFFPIPGGAQVALLGFTVYNIAGIVMKWGSFDFAAHLGGTAVGIAYGAWLKSRINKQRR</sequence>
<dbReference type="AlphaFoldDB" id="A0A1E4SWY4"/>
<dbReference type="GO" id="GO:0016020">
    <property type="term" value="C:membrane"/>
    <property type="evidence" value="ECO:0007669"/>
    <property type="project" value="UniProtKB-SubCell"/>
</dbReference>
<dbReference type="Proteomes" id="UP000094801">
    <property type="component" value="Unassembled WGS sequence"/>
</dbReference>
<organism evidence="9 10">
    <name type="scientific">[Candida] arabinofermentans NRRL YB-2248</name>
    <dbReference type="NCBI Taxonomy" id="983967"/>
    <lineage>
        <taxon>Eukaryota</taxon>
        <taxon>Fungi</taxon>
        <taxon>Dikarya</taxon>
        <taxon>Ascomycota</taxon>
        <taxon>Saccharomycotina</taxon>
        <taxon>Pichiomycetes</taxon>
        <taxon>Pichiales</taxon>
        <taxon>Pichiaceae</taxon>
        <taxon>Ogataea</taxon>
        <taxon>Ogataea/Candida clade</taxon>
    </lineage>
</organism>
<dbReference type="InterPro" id="IPR050925">
    <property type="entry name" value="Rhomboid_protease_S54"/>
</dbReference>
<evidence type="ECO:0000256" key="7">
    <source>
        <dbReference type="SAM" id="Phobius"/>
    </source>
</evidence>
<feature type="non-terminal residue" evidence="9">
    <location>
        <position position="239"/>
    </location>
</feature>
<feature type="non-terminal residue" evidence="9">
    <location>
        <position position="1"/>
    </location>
</feature>
<feature type="domain" description="Peptidase S54 rhomboid" evidence="8">
    <location>
        <begin position="88"/>
        <end position="230"/>
    </location>
</feature>
<dbReference type="Gene3D" id="1.20.1540.10">
    <property type="entry name" value="Rhomboid-like"/>
    <property type="match status" value="1"/>
</dbReference>
<feature type="transmembrane region" description="Helical" evidence="7">
    <location>
        <begin position="12"/>
        <end position="30"/>
    </location>
</feature>
<name>A0A1E4SWY4_9ASCO</name>
<evidence type="ECO:0000313" key="10">
    <source>
        <dbReference type="Proteomes" id="UP000094801"/>
    </source>
</evidence>
<evidence type="ECO:0000256" key="3">
    <source>
        <dbReference type="ARBA" id="ARBA00022692"/>
    </source>
</evidence>
<keyword evidence="4" id="KW-0378">Hydrolase</keyword>
<dbReference type="GO" id="GO:0006465">
    <property type="term" value="P:signal peptide processing"/>
    <property type="evidence" value="ECO:0007669"/>
    <property type="project" value="TreeGrafter"/>
</dbReference>
<dbReference type="InterPro" id="IPR035952">
    <property type="entry name" value="Rhomboid-like_sf"/>
</dbReference>
<evidence type="ECO:0000313" key="9">
    <source>
        <dbReference type="EMBL" id="ODV84019.1"/>
    </source>
</evidence>
<accession>A0A1E4SWY4</accession>
<keyword evidence="10" id="KW-1185">Reference proteome</keyword>
<evidence type="ECO:0000256" key="5">
    <source>
        <dbReference type="ARBA" id="ARBA00022989"/>
    </source>
</evidence>
<dbReference type="PANTHER" id="PTHR43731:SF14">
    <property type="entry name" value="PRESENILIN-ASSOCIATED RHOMBOID-LIKE PROTEIN, MITOCHONDRIAL"/>
    <property type="match status" value="1"/>
</dbReference>
<dbReference type="EMBL" id="KV453859">
    <property type="protein sequence ID" value="ODV84019.1"/>
    <property type="molecule type" value="Genomic_DNA"/>
</dbReference>
<comment type="subcellular location">
    <subcellularLocation>
        <location evidence="1">Membrane</location>
        <topology evidence="1">Multi-pass membrane protein</topology>
    </subcellularLocation>
</comment>
<dbReference type="InterPro" id="IPR022764">
    <property type="entry name" value="Peptidase_S54_rhomboid_dom"/>
</dbReference>
<keyword evidence="3 7" id="KW-0812">Transmembrane</keyword>
<keyword evidence="5 7" id="KW-1133">Transmembrane helix</keyword>
<feature type="transmembrane region" description="Helical" evidence="7">
    <location>
        <begin position="42"/>
        <end position="62"/>
    </location>
</feature>
<dbReference type="GO" id="GO:0004252">
    <property type="term" value="F:serine-type endopeptidase activity"/>
    <property type="evidence" value="ECO:0007669"/>
    <property type="project" value="InterPro"/>
</dbReference>
<dbReference type="OrthoDB" id="10260614at2759"/>
<comment type="similarity">
    <text evidence="2">Belongs to the peptidase S54 family.</text>
</comment>
<dbReference type="Pfam" id="PF01694">
    <property type="entry name" value="Rhomboid"/>
    <property type="match status" value="1"/>
</dbReference>
<feature type="transmembrane region" description="Helical" evidence="7">
    <location>
        <begin position="104"/>
        <end position="123"/>
    </location>
</feature>
<proteinExistence type="inferred from homology"/>
<evidence type="ECO:0000256" key="6">
    <source>
        <dbReference type="ARBA" id="ARBA00023136"/>
    </source>
</evidence>
<evidence type="ECO:0000259" key="8">
    <source>
        <dbReference type="Pfam" id="PF01694"/>
    </source>
</evidence>
<evidence type="ECO:0000256" key="1">
    <source>
        <dbReference type="ARBA" id="ARBA00004141"/>
    </source>
</evidence>
<gene>
    <name evidence="9" type="ORF">CANARDRAFT_184843</name>
</gene>
<keyword evidence="6 7" id="KW-0472">Membrane</keyword>
<feature type="transmembrane region" description="Helical" evidence="7">
    <location>
        <begin position="213"/>
        <end position="230"/>
    </location>
</feature>
<dbReference type="SUPFAM" id="SSF144091">
    <property type="entry name" value="Rhomboid-like"/>
    <property type="match status" value="1"/>
</dbReference>
<evidence type="ECO:0000256" key="4">
    <source>
        <dbReference type="ARBA" id="ARBA00022801"/>
    </source>
</evidence>
<feature type="transmembrane region" description="Helical" evidence="7">
    <location>
        <begin position="130"/>
        <end position="148"/>
    </location>
</feature>
<reference evidence="10" key="1">
    <citation type="submission" date="2016-04" db="EMBL/GenBank/DDBJ databases">
        <title>Comparative genomics of biotechnologically important yeasts.</title>
        <authorList>
            <consortium name="DOE Joint Genome Institute"/>
            <person name="Riley R."/>
            <person name="Haridas S."/>
            <person name="Wolfe K.H."/>
            <person name="Lopes M.R."/>
            <person name="Hittinger C.T."/>
            <person name="Goker M."/>
            <person name="Salamov A."/>
            <person name="Wisecaver J."/>
            <person name="Long T.M."/>
            <person name="Aerts A.L."/>
            <person name="Barry K."/>
            <person name="Choi C."/>
            <person name="Clum A."/>
            <person name="Coughlan A.Y."/>
            <person name="Deshpande S."/>
            <person name="Douglass A.P."/>
            <person name="Hanson S.J."/>
            <person name="Klenk H.-P."/>
            <person name="Labutti K."/>
            <person name="Lapidus A."/>
            <person name="Lindquist E."/>
            <person name="Lipzen A."/>
            <person name="Meier-Kolthoff J.P."/>
            <person name="Ohm R.A."/>
            <person name="Otillar R.P."/>
            <person name="Pangilinan J."/>
            <person name="Peng Y."/>
            <person name="Rokas A."/>
            <person name="Rosa C.A."/>
            <person name="Scheuner C."/>
            <person name="Sibirny A.A."/>
            <person name="Slot J.C."/>
            <person name="Stielow J.B."/>
            <person name="Sun H."/>
            <person name="Kurtzman C.P."/>
            <person name="Blackwell M."/>
            <person name="Grigoriev I.V."/>
            <person name="Jeffries T.W."/>
        </authorList>
    </citation>
    <scope>NUCLEOTIDE SEQUENCE [LARGE SCALE GENOMIC DNA]</scope>
    <source>
        <strain evidence="10">NRRL YB-2248</strain>
    </source>
</reference>
<dbReference type="STRING" id="983967.A0A1E4SWY4"/>
<protein>
    <recommendedName>
        <fullName evidence="8">Peptidase S54 rhomboid domain-containing protein</fullName>
    </recommendedName>
</protein>
<feature type="transmembrane region" description="Helical" evidence="7">
    <location>
        <begin position="180"/>
        <end position="201"/>
    </location>
</feature>